<gene>
    <name evidence="1" type="ORF">D5018_16325</name>
</gene>
<comment type="caution">
    <text evidence="1">The sequence shown here is derived from an EMBL/GenBank/DDBJ whole genome shotgun (WGS) entry which is preliminary data.</text>
</comment>
<dbReference type="Proteomes" id="UP000281474">
    <property type="component" value="Unassembled WGS sequence"/>
</dbReference>
<evidence type="ECO:0000313" key="2">
    <source>
        <dbReference type="Proteomes" id="UP000281474"/>
    </source>
</evidence>
<dbReference type="EMBL" id="QZEI01000062">
    <property type="protein sequence ID" value="RLV58632.1"/>
    <property type="molecule type" value="Genomic_DNA"/>
</dbReference>
<proteinExistence type="predicted"/>
<sequence length="360" mass="41106">MAVSTLQLDMTNSLSHELASRIPSEQHQLILTAESYLYLNSTADKHSLITGFFRSLVDCRSEASHQLLVCLINNNLSPVTQYQLRLCPEQSGYKVWLCNITYIPVVTAFNEQGYTAVSTPCSPVPKVEFRNLVASAQISAVLTRKRYSETPAQLPSKIAKQDITEPMKPVERGQQQQTKQAETSVFSEALLERIKSKVPQQYQTKFVASREQQRKQYIHSGIKTLFALVTKQVEDCEVDWYRKCNWLPNYTVASDGLKIGLFNEFKLAIEFEMEPLALTMQNKKNSDEGRRKVERLKQYLSLVNAIIESFPAQPRGLAFGEITRKNAPNSEMKKEIKKTVAYQKRIRGCQSKSERCDYED</sequence>
<keyword evidence="2" id="KW-1185">Reference proteome</keyword>
<dbReference type="RefSeq" id="WP_121840061.1">
    <property type="nucleotide sequence ID" value="NZ_ML014811.1"/>
</dbReference>
<evidence type="ECO:0000313" key="1">
    <source>
        <dbReference type="EMBL" id="RLV58632.1"/>
    </source>
</evidence>
<organism evidence="1 2">
    <name type="scientific">Parashewanella curva</name>
    <dbReference type="NCBI Taxonomy" id="2338552"/>
    <lineage>
        <taxon>Bacteria</taxon>
        <taxon>Pseudomonadati</taxon>
        <taxon>Pseudomonadota</taxon>
        <taxon>Gammaproteobacteria</taxon>
        <taxon>Alteromonadales</taxon>
        <taxon>Shewanellaceae</taxon>
        <taxon>Parashewanella</taxon>
    </lineage>
</organism>
<reference evidence="1 2" key="1">
    <citation type="submission" date="2018-09" db="EMBL/GenBank/DDBJ databases">
        <title>Phylogeny of the Shewanellaceae, and recommendation for two new genera, Pseudoshewanella and Parashewanella.</title>
        <authorList>
            <person name="Wang G."/>
        </authorList>
    </citation>
    <scope>NUCLEOTIDE SEQUENCE [LARGE SCALE GENOMIC DNA]</scope>
    <source>
        <strain evidence="1 2">C51</strain>
    </source>
</reference>
<protein>
    <submittedName>
        <fullName evidence="1">Uncharacterized protein</fullName>
    </submittedName>
</protein>
<name>A0A3L8PX52_9GAMM</name>
<accession>A0A3L8PX52</accession>
<dbReference type="AlphaFoldDB" id="A0A3L8PX52"/>